<dbReference type="OrthoDB" id="6746664at2759"/>
<dbReference type="SMART" id="SM00034">
    <property type="entry name" value="CLECT"/>
    <property type="match status" value="1"/>
</dbReference>
<evidence type="ECO:0000313" key="5">
    <source>
        <dbReference type="Proteomes" id="UP001153712"/>
    </source>
</evidence>
<feature type="chain" id="PRO_5040173235" description="C-type lectin domain-containing protein" evidence="2">
    <location>
        <begin position="19"/>
        <end position="179"/>
    </location>
</feature>
<reference evidence="4" key="1">
    <citation type="submission" date="2022-01" db="EMBL/GenBank/DDBJ databases">
        <authorList>
            <person name="King R."/>
        </authorList>
    </citation>
    <scope>NUCLEOTIDE SEQUENCE</scope>
</reference>
<dbReference type="PANTHER" id="PTHR22803">
    <property type="entry name" value="MANNOSE, PHOSPHOLIPASE, LECTIN RECEPTOR RELATED"/>
    <property type="match status" value="1"/>
</dbReference>
<accession>A0A9N9THY1</accession>
<keyword evidence="1" id="KW-1015">Disulfide bond</keyword>
<dbReference type="Gene3D" id="3.10.100.10">
    <property type="entry name" value="Mannose-Binding Protein A, subunit A"/>
    <property type="match status" value="1"/>
</dbReference>
<sequence>MKELVLFALLFAVGISYSEERSQEFTSVVLSNNNKNPNWFKFGEKTYYVDTVFTANWYKALQFCRQQGMQLLSIATKTENDRIGKFLIDNGISYGHYWTSATNLAGDHRWIWLSTGQPMVYTNWDSGEPNSAHNSTENCVEVRHWSSGFTWNDLGCSQNLYFICETVNDCVQTLNAQKN</sequence>
<dbReference type="InterPro" id="IPR016187">
    <property type="entry name" value="CTDL_fold"/>
</dbReference>
<organism evidence="4 5">
    <name type="scientific">Phyllotreta striolata</name>
    <name type="common">Striped flea beetle</name>
    <name type="synonym">Crioceris striolata</name>
    <dbReference type="NCBI Taxonomy" id="444603"/>
    <lineage>
        <taxon>Eukaryota</taxon>
        <taxon>Metazoa</taxon>
        <taxon>Ecdysozoa</taxon>
        <taxon>Arthropoda</taxon>
        <taxon>Hexapoda</taxon>
        <taxon>Insecta</taxon>
        <taxon>Pterygota</taxon>
        <taxon>Neoptera</taxon>
        <taxon>Endopterygota</taxon>
        <taxon>Coleoptera</taxon>
        <taxon>Polyphaga</taxon>
        <taxon>Cucujiformia</taxon>
        <taxon>Chrysomeloidea</taxon>
        <taxon>Chrysomelidae</taxon>
        <taxon>Galerucinae</taxon>
        <taxon>Alticini</taxon>
        <taxon>Phyllotreta</taxon>
    </lineage>
</organism>
<protein>
    <recommendedName>
        <fullName evidence="3">C-type lectin domain-containing protein</fullName>
    </recommendedName>
</protein>
<dbReference type="PROSITE" id="PS50041">
    <property type="entry name" value="C_TYPE_LECTIN_2"/>
    <property type="match status" value="1"/>
</dbReference>
<name>A0A9N9THY1_PHYSR</name>
<dbReference type="Proteomes" id="UP001153712">
    <property type="component" value="Chromosome 11"/>
</dbReference>
<dbReference type="CDD" id="cd00037">
    <property type="entry name" value="CLECT"/>
    <property type="match status" value="1"/>
</dbReference>
<dbReference type="Pfam" id="PF00059">
    <property type="entry name" value="Lectin_C"/>
    <property type="match status" value="1"/>
</dbReference>
<evidence type="ECO:0000256" key="2">
    <source>
        <dbReference type="SAM" id="SignalP"/>
    </source>
</evidence>
<dbReference type="InterPro" id="IPR018378">
    <property type="entry name" value="C-type_lectin_CS"/>
</dbReference>
<dbReference type="PROSITE" id="PS00615">
    <property type="entry name" value="C_TYPE_LECTIN_1"/>
    <property type="match status" value="1"/>
</dbReference>
<dbReference type="EMBL" id="OU900104">
    <property type="protein sequence ID" value="CAG9856170.1"/>
    <property type="molecule type" value="Genomic_DNA"/>
</dbReference>
<dbReference type="InterPro" id="IPR016186">
    <property type="entry name" value="C-type_lectin-like/link_sf"/>
</dbReference>
<dbReference type="InterPro" id="IPR050111">
    <property type="entry name" value="C-type_lectin/snaclec_domain"/>
</dbReference>
<gene>
    <name evidence="4" type="ORF">PHYEVI_LOCUS2596</name>
</gene>
<dbReference type="InterPro" id="IPR001304">
    <property type="entry name" value="C-type_lectin-like"/>
</dbReference>
<evidence type="ECO:0000256" key="1">
    <source>
        <dbReference type="ARBA" id="ARBA00023157"/>
    </source>
</evidence>
<feature type="signal peptide" evidence="2">
    <location>
        <begin position="1"/>
        <end position="18"/>
    </location>
</feature>
<evidence type="ECO:0000313" key="4">
    <source>
        <dbReference type="EMBL" id="CAG9856170.1"/>
    </source>
</evidence>
<dbReference type="SUPFAM" id="SSF56436">
    <property type="entry name" value="C-type lectin-like"/>
    <property type="match status" value="1"/>
</dbReference>
<proteinExistence type="predicted"/>
<keyword evidence="5" id="KW-1185">Reference proteome</keyword>
<evidence type="ECO:0000259" key="3">
    <source>
        <dbReference type="PROSITE" id="PS50041"/>
    </source>
</evidence>
<keyword evidence="2" id="KW-0732">Signal</keyword>
<dbReference type="AlphaFoldDB" id="A0A9N9THY1"/>
<feature type="domain" description="C-type lectin" evidence="3">
    <location>
        <begin position="42"/>
        <end position="165"/>
    </location>
</feature>